<keyword evidence="4" id="KW-1185">Reference proteome</keyword>
<keyword evidence="2" id="KW-0812">Transmembrane</keyword>
<accession>A0A4Q7JB29</accession>
<evidence type="ECO:0008006" key="5">
    <source>
        <dbReference type="Google" id="ProtNLM"/>
    </source>
</evidence>
<dbReference type="AlphaFoldDB" id="A0A4Q7JB29"/>
<feature type="transmembrane region" description="Helical" evidence="2">
    <location>
        <begin position="113"/>
        <end position="135"/>
    </location>
</feature>
<feature type="region of interest" description="Disordered" evidence="1">
    <location>
        <begin position="141"/>
        <end position="168"/>
    </location>
</feature>
<dbReference type="OrthoDB" id="4566632at2"/>
<dbReference type="EMBL" id="SFCC01000002">
    <property type="protein sequence ID" value="RZQ65010.1"/>
    <property type="molecule type" value="Genomic_DNA"/>
</dbReference>
<organism evidence="3 4">
    <name type="scientific">Amycolatopsis suaedae</name>
    <dbReference type="NCBI Taxonomy" id="2510978"/>
    <lineage>
        <taxon>Bacteria</taxon>
        <taxon>Bacillati</taxon>
        <taxon>Actinomycetota</taxon>
        <taxon>Actinomycetes</taxon>
        <taxon>Pseudonocardiales</taxon>
        <taxon>Pseudonocardiaceae</taxon>
        <taxon>Amycolatopsis</taxon>
    </lineage>
</organism>
<evidence type="ECO:0000313" key="3">
    <source>
        <dbReference type="EMBL" id="RZQ65010.1"/>
    </source>
</evidence>
<dbReference type="Proteomes" id="UP000292003">
    <property type="component" value="Unassembled WGS sequence"/>
</dbReference>
<gene>
    <name evidence="3" type="ORF">EWH70_03645</name>
</gene>
<dbReference type="RefSeq" id="WP_130473797.1">
    <property type="nucleotide sequence ID" value="NZ_SFCC01000002.1"/>
</dbReference>
<evidence type="ECO:0000256" key="2">
    <source>
        <dbReference type="SAM" id="Phobius"/>
    </source>
</evidence>
<comment type="caution">
    <text evidence="3">The sequence shown here is derived from an EMBL/GenBank/DDBJ whole genome shotgun (WGS) entry which is preliminary data.</text>
</comment>
<reference evidence="3 4" key="1">
    <citation type="submission" date="2019-02" db="EMBL/GenBank/DDBJ databases">
        <title>Draft genome sequence of Amycolatopsis sp. 8-3EHSu isolated from roots of Suaeda maritima.</title>
        <authorList>
            <person name="Duangmal K."/>
            <person name="Chantavorakit T."/>
        </authorList>
    </citation>
    <scope>NUCLEOTIDE SEQUENCE [LARGE SCALE GENOMIC DNA]</scope>
    <source>
        <strain evidence="3 4">8-3EHSu</strain>
    </source>
</reference>
<sequence>MTDEARGIGGAVGPPWSVDVLADLHAGVLDEQEAARLWPQVEADPEALAIIEALEATTADLAAWGNAAPEPMPADVAARIDAALAEEAEKARPAPAVAPVVSIDVARKRRNRMIAWGSGVLATAAAAVAVVAVVLPGTGGENGSSDVAQPPAATSKPAPGSPGEAPLALKQDDLDVGSVLSTQGTRDFGPLGTQERLDACLSQNGEDPRVKAVGVKGVTLDGKPGTMVLRTTGELAQYRLLVLGEDCSKLLDRTIGRGA</sequence>
<proteinExistence type="predicted"/>
<protein>
    <recommendedName>
        <fullName evidence="5">Anti-sigma factor</fullName>
    </recommendedName>
</protein>
<evidence type="ECO:0000256" key="1">
    <source>
        <dbReference type="SAM" id="MobiDB-lite"/>
    </source>
</evidence>
<name>A0A4Q7JB29_9PSEU</name>
<keyword evidence="2" id="KW-0472">Membrane</keyword>
<evidence type="ECO:0000313" key="4">
    <source>
        <dbReference type="Proteomes" id="UP000292003"/>
    </source>
</evidence>
<keyword evidence="2" id="KW-1133">Transmembrane helix</keyword>